<keyword evidence="4 8" id="KW-0812">Transmembrane</keyword>
<keyword evidence="10" id="KW-1185">Reference proteome</keyword>
<feature type="transmembrane region" description="Helical" evidence="8">
    <location>
        <begin position="451"/>
        <end position="473"/>
    </location>
</feature>
<feature type="transmembrane region" description="Helical" evidence="8">
    <location>
        <begin position="577"/>
        <end position="598"/>
    </location>
</feature>
<feature type="transmembrane region" description="Helical" evidence="8">
    <location>
        <begin position="100"/>
        <end position="125"/>
    </location>
</feature>
<feature type="transmembrane region" description="Helical" evidence="8">
    <location>
        <begin position="541"/>
        <end position="557"/>
    </location>
</feature>
<name>A0A517QQ68_9PLAN</name>
<feature type="transmembrane region" description="Helical" evidence="8">
    <location>
        <begin position="494"/>
        <end position="512"/>
    </location>
</feature>
<sequence>MDPLVILAIGIASVLGLILILRVNAFLALIISAIVVSLLAPGSVEDKISRVATSFGNSAGNIAIVIGLAAIIGECMMASGAADRIVQAFLRLLGEKRASWALMGSGFVLSVPVFFDTVFYLLVPLARSLFRRTNKNYLLYILAIAAGGAITHTLVPPTPGPLVMATTLGIDIGVMMLVGAMVAFPAAVAGLAVSAWLNRMIEVPFRDDKVIGTEDDDPQIPQTTPPLFLSLLPVILPVALISANTALETMANAEQTPRLTVTDVTDWPAFHTALKDQSEPAAIPQFVNVLPETTKEVIAKDSLTDDDKTEIVAAMNAALLEKDPAIYSNEAFDAVVRKSWKIAADLQNDQLTPQEKEMLTREALVNELSQSDLKKMKVHERQRFNRLLLEVTFPETIKPHNWDTGLRNAANISMLFGNANFALLISTLVAMGLVFSTRKPTLVEMSKTVELALMSGGVIILITAAGGAFGDMLKIAGIGEAIQDKFSNGDTKSTGIAFLVLGYSLAALLKVAQGSSTTAMIVGSGMLASMVTGIDLGFNPVYLATAIGAGSLMGSWMNDSGFWIFTKMGRLTESESLRSWTPMLATLSIVSFAMTVLLSKILPLL</sequence>
<evidence type="ECO:0000256" key="5">
    <source>
        <dbReference type="ARBA" id="ARBA00022989"/>
    </source>
</evidence>
<accession>A0A517QQ68</accession>
<gene>
    <name evidence="9" type="primary">gntT</name>
    <name evidence="9" type="ORF">Mal48_30270</name>
</gene>
<dbReference type="Pfam" id="PF02447">
    <property type="entry name" value="GntP_permease"/>
    <property type="match status" value="2"/>
</dbReference>
<evidence type="ECO:0000256" key="6">
    <source>
        <dbReference type="ARBA" id="ARBA00023136"/>
    </source>
</evidence>
<comment type="subcellular location">
    <subcellularLocation>
        <location evidence="1">Cell membrane</location>
        <topology evidence="1">Multi-pass membrane protein</topology>
    </subcellularLocation>
</comment>
<dbReference type="GO" id="GO:0015128">
    <property type="term" value="F:gluconate transmembrane transporter activity"/>
    <property type="evidence" value="ECO:0007669"/>
    <property type="project" value="InterPro"/>
</dbReference>
<protein>
    <submittedName>
        <fullName evidence="9">High-affinity gluconate transporter</fullName>
    </submittedName>
</protein>
<proteinExistence type="inferred from homology"/>
<dbReference type="AlphaFoldDB" id="A0A517QQ68"/>
<keyword evidence="2" id="KW-0813">Transport</keyword>
<dbReference type="RefSeq" id="WP_197441705.1">
    <property type="nucleotide sequence ID" value="NZ_CP036267.1"/>
</dbReference>
<dbReference type="KEGG" id="tpol:Mal48_30270"/>
<dbReference type="GO" id="GO:0005886">
    <property type="term" value="C:plasma membrane"/>
    <property type="evidence" value="ECO:0007669"/>
    <property type="project" value="UniProtKB-SubCell"/>
</dbReference>
<keyword evidence="5 8" id="KW-1133">Transmembrane helix</keyword>
<dbReference type="PANTHER" id="PTHR30354">
    <property type="entry name" value="GNT FAMILY GLUCONATE TRANSPORTER"/>
    <property type="match status" value="1"/>
</dbReference>
<dbReference type="Proteomes" id="UP000315724">
    <property type="component" value="Chromosome"/>
</dbReference>
<reference evidence="9 10" key="1">
    <citation type="submission" date="2019-02" db="EMBL/GenBank/DDBJ databases">
        <title>Deep-cultivation of Planctomycetes and their phenomic and genomic characterization uncovers novel biology.</title>
        <authorList>
            <person name="Wiegand S."/>
            <person name="Jogler M."/>
            <person name="Boedeker C."/>
            <person name="Pinto D."/>
            <person name="Vollmers J."/>
            <person name="Rivas-Marin E."/>
            <person name="Kohn T."/>
            <person name="Peeters S.H."/>
            <person name="Heuer A."/>
            <person name="Rast P."/>
            <person name="Oberbeckmann S."/>
            <person name="Bunk B."/>
            <person name="Jeske O."/>
            <person name="Meyerdierks A."/>
            <person name="Storesund J.E."/>
            <person name="Kallscheuer N."/>
            <person name="Luecker S."/>
            <person name="Lage O.M."/>
            <person name="Pohl T."/>
            <person name="Merkel B.J."/>
            <person name="Hornburger P."/>
            <person name="Mueller R.-W."/>
            <person name="Bruemmer F."/>
            <person name="Labrenz M."/>
            <person name="Spormann A.M."/>
            <person name="Op den Camp H."/>
            <person name="Overmann J."/>
            <person name="Amann R."/>
            <person name="Jetten M.S.M."/>
            <person name="Mascher T."/>
            <person name="Medema M.H."/>
            <person name="Devos D.P."/>
            <person name="Kaster A.-K."/>
            <person name="Ovreas L."/>
            <person name="Rohde M."/>
            <person name="Galperin M.Y."/>
            <person name="Jogler C."/>
        </authorList>
    </citation>
    <scope>NUCLEOTIDE SEQUENCE [LARGE SCALE GENOMIC DNA]</scope>
    <source>
        <strain evidence="9 10">Mal48</strain>
    </source>
</reference>
<feature type="transmembrane region" description="Helical" evidence="8">
    <location>
        <begin position="175"/>
        <end position="197"/>
    </location>
</feature>
<evidence type="ECO:0000256" key="4">
    <source>
        <dbReference type="ARBA" id="ARBA00022692"/>
    </source>
</evidence>
<keyword evidence="6 8" id="KW-0472">Membrane</keyword>
<evidence type="ECO:0000256" key="8">
    <source>
        <dbReference type="SAM" id="Phobius"/>
    </source>
</evidence>
<dbReference type="PANTHER" id="PTHR30354:SF22">
    <property type="entry name" value="HIGH-AFFINITY GLUCONATE TRANSPORTER"/>
    <property type="match status" value="1"/>
</dbReference>
<evidence type="ECO:0000313" key="10">
    <source>
        <dbReference type="Proteomes" id="UP000315724"/>
    </source>
</evidence>
<evidence type="ECO:0000256" key="3">
    <source>
        <dbReference type="ARBA" id="ARBA00022475"/>
    </source>
</evidence>
<dbReference type="InterPro" id="IPR003474">
    <property type="entry name" value="Glcn_transporter"/>
</dbReference>
<organism evidence="9 10">
    <name type="scientific">Thalassoglobus polymorphus</name>
    <dbReference type="NCBI Taxonomy" id="2527994"/>
    <lineage>
        <taxon>Bacteria</taxon>
        <taxon>Pseudomonadati</taxon>
        <taxon>Planctomycetota</taxon>
        <taxon>Planctomycetia</taxon>
        <taxon>Planctomycetales</taxon>
        <taxon>Planctomycetaceae</taxon>
        <taxon>Thalassoglobus</taxon>
    </lineage>
</organism>
<evidence type="ECO:0000256" key="1">
    <source>
        <dbReference type="ARBA" id="ARBA00004651"/>
    </source>
</evidence>
<dbReference type="EMBL" id="CP036267">
    <property type="protein sequence ID" value="QDT33772.1"/>
    <property type="molecule type" value="Genomic_DNA"/>
</dbReference>
<keyword evidence="3" id="KW-1003">Cell membrane</keyword>
<evidence type="ECO:0000256" key="7">
    <source>
        <dbReference type="ARBA" id="ARBA00049663"/>
    </source>
</evidence>
<feature type="transmembrane region" description="Helical" evidence="8">
    <location>
        <begin position="6"/>
        <end position="39"/>
    </location>
</feature>
<evidence type="ECO:0000256" key="2">
    <source>
        <dbReference type="ARBA" id="ARBA00022448"/>
    </source>
</evidence>
<comment type="similarity">
    <text evidence="7">Belongs to the GntP permease family.</text>
</comment>
<evidence type="ECO:0000313" key="9">
    <source>
        <dbReference type="EMBL" id="QDT33772.1"/>
    </source>
</evidence>
<feature type="transmembrane region" description="Helical" evidence="8">
    <location>
        <begin position="59"/>
        <end position="80"/>
    </location>
</feature>
<feature type="transmembrane region" description="Helical" evidence="8">
    <location>
        <begin position="137"/>
        <end position="155"/>
    </location>
</feature>
<feature type="transmembrane region" description="Helical" evidence="8">
    <location>
        <begin position="415"/>
        <end position="436"/>
    </location>
</feature>